<reference evidence="1" key="2">
    <citation type="submission" date="2023-06" db="EMBL/GenBank/DDBJ databases">
        <authorList>
            <consortium name="Lawrence Berkeley National Laboratory"/>
            <person name="Haridas S."/>
            <person name="Hensen N."/>
            <person name="Bonometti L."/>
            <person name="Westerberg I."/>
            <person name="Brannstrom I.O."/>
            <person name="Guillou S."/>
            <person name="Cros-Aarteil S."/>
            <person name="Calhoun S."/>
            <person name="Kuo A."/>
            <person name="Mondo S."/>
            <person name="Pangilinan J."/>
            <person name="Riley R."/>
            <person name="Labutti K."/>
            <person name="Andreopoulos B."/>
            <person name="Lipzen A."/>
            <person name="Chen C."/>
            <person name="Yanf M."/>
            <person name="Daum C."/>
            <person name="Ng V."/>
            <person name="Clum A."/>
            <person name="Steindorff A."/>
            <person name="Ohm R."/>
            <person name="Martin F."/>
            <person name="Silar P."/>
            <person name="Natvig D."/>
            <person name="Lalanne C."/>
            <person name="Gautier V."/>
            <person name="Ament-Velasquez S.L."/>
            <person name="Kruys A."/>
            <person name="Hutchinson M.I."/>
            <person name="Powell A.J."/>
            <person name="Barry K."/>
            <person name="Miller A.N."/>
            <person name="Grigoriev I.V."/>
            <person name="Debuchy R."/>
            <person name="Gladieux P."/>
            <person name="Thoren M.H."/>
            <person name="Johannesson H."/>
        </authorList>
    </citation>
    <scope>NUCLEOTIDE SEQUENCE</scope>
    <source>
        <strain evidence="1">CBS 118394</strain>
    </source>
</reference>
<evidence type="ECO:0000313" key="2">
    <source>
        <dbReference type="Proteomes" id="UP001283341"/>
    </source>
</evidence>
<name>A0AAE0HXI2_9PEZI</name>
<sequence>MRVIPSHRDSDCPKRLSDLCGCVAGPDPVVSIQLLRVQTPRQKIMDIYISRSPAKRSNRRQTGCCTADCLAGLLDGASGGVACPGSPAYMYPPGGRHKKHPEALSEAVLQLSPVAIPRTPPVLVVSQTSVPARVSSQLQFQVLIGQRELGWAIHPFGMIPQSDQPTRHTPPSPLQRIGPLTIVISPRLVCAMEICSCGQLERSSHCYAFF</sequence>
<dbReference type="AlphaFoldDB" id="A0AAE0HXI2"/>
<protein>
    <submittedName>
        <fullName evidence="1">Uncharacterized protein</fullName>
    </submittedName>
</protein>
<dbReference type="EMBL" id="JAUEDM010000007">
    <property type="protein sequence ID" value="KAK3313806.1"/>
    <property type="molecule type" value="Genomic_DNA"/>
</dbReference>
<comment type="caution">
    <text evidence="1">The sequence shown here is derived from an EMBL/GenBank/DDBJ whole genome shotgun (WGS) entry which is preliminary data.</text>
</comment>
<evidence type="ECO:0000313" key="1">
    <source>
        <dbReference type="EMBL" id="KAK3313806.1"/>
    </source>
</evidence>
<accession>A0AAE0HXI2</accession>
<proteinExistence type="predicted"/>
<dbReference type="Proteomes" id="UP001283341">
    <property type="component" value="Unassembled WGS sequence"/>
</dbReference>
<keyword evidence="2" id="KW-1185">Reference proteome</keyword>
<gene>
    <name evidence="1" type="ORF">B0H66DRAFT_362307</name>
</gene>
<reference evidence="1" key="1">
    <citation type="journal article" date="2023" name="Mol. Phylogenet. Evol.">
        <title>Genome-scale phylogeny and comparative genomics of the fungal order Sordariales.</title>
        <authorList>
            <person name="Hensen N."/>
            <person name="Bonometti L."/>
            <person name="Westerberg I."/>
            <person name="Brannstrom I.O."/>
            <person name="Guillou S."/>
            <person name="Cros-Aarteil S."/>
            <person name="Calhoun S."/>
            <person name="Haridas S."/>
            <person name="Kuo A."/>
            <person name="Mondo S."/>
            <person name="Pangilinan J."/>
            <person name="Riley R."/>
            <person name="LaButti K."/>
            <person name="Andreopoulos B."/>
            <person name="Lipzen A."/>
            <person name="Chen C."/>
            <person name="Yan M."/>
            <person name="Daum C."/>
            <person name="Ng V."/>
            <person name="Clum A."/>
            <person name="Steindorff A."/>
            <person name="Ohm R.A."/>
            <person name="Martin F."/>
            <person name="Silar P."/>
            <person name="Natvig D.O."/>
            <person name="Lalanne C."/>
            <person name="Gautier V."/>
            <person name="Ament-Velasquez S.L."/>
            <person name="Kruys A."/>
            <person name="Hutchinson M.I."/>
            <person name="Powell A.J."/>
            <person name="Barry K."/>
            <person name="Miller A.N."/>
            <person name="Grigoriev I.V."/>
            <person name="Debuchy R."/>
            <person name="Gladieux P."/>
            <person name="Hiltunen Thoren M."/>
            <person name="Johannesson H."/>
        </authorList>
    </citation>
    <scope>NUCLEOTIDE SEQUENCE</scope>
    <source>
        <strain evidence="1">CBS 118394</strain>
    </source>
</reference>
<organism evidence="1 2">
    <name type="scientific">Apodospora peruviana</name>
    <dbReference type="NCBI Taxonomy" id="516989"/>
    <lineage>
        <taxon>Eukaryota</taxon>
        <taxon>Fungi</taxon>
        <taxon>Dikarya</taxon>
        <taxon>Ascomycota</taxon>
        <taxon>Pezizomycotina</taxon>
        <taxon>Sordariomycetes</taxon>
        <taxon>Sordariomycetidae</taxon>
        <taxon>Sordariales</taxon>
        <taxon>Lasiosphaeriaceae</taxon>
        <taxon>Apodospora</taxon>
    </lineage>
</organism>